<dbReference type="GeneID" id="91420151"/>
<evidence type="ECO:0000313" key="2">
    <source>
        <dbReference type="Proteomes" id="UP000326598"/>
    </source>
</evidence>
<accession>A0A5J6I8W2</accession>
<dbReference type="AlphaFoldDB" id="A0A5J6I8W2"/>
<name>A0A5J6I8W2_STRC4</name>
<dbReference type="RefSeq" id="WP_150483024.1">
    <property type="nucleotide sequence ID" value="NZ_BMTB01000004.1"/>
</dbReference>
<dbReference type="Proteomes" id="UP000326598">
    <property type="component" value="Chromosome"/>
</dbReference>
<organism evidence="1 2">
    <name type="scientific">Streptomyces coeruleorubidus</name>
    <dbReference type="NCBI Taxonomy" id="116188"/>
    <lineage>
        <taxon>Bacteria</taxon>
        <taxon>Bacillati</taxon>
        <taxon>Actinomycetota</taxon>
        <taxon>Actinomycetes</taxon>
        <taxon>Kitasatosporales</taxon>
        <taxon>Streptomycetaceae</taxon>
        <taxon>Streptomyces</taxon>
    </lineage>
</organism>
<gene>
    <name evidence="1" type="ORF">CP976_29305</name>
</gene>
<evidence type="ECO:0000313" key="1">
    <source>
        <dbReference type="EMBL" id="QEV27804.1"/>
    </source>
</evidence>
<dbReference type="KEGG" id="scoe:CP976_29305"/>
<dbReference type="EMBL" id="CP023694">
    <property type="protein sequence ID" value="QEV27804.1"/>
    <property type="molecule type" value="Genomic_DNA"/>
</dbReference>
<protein>
    <submittedName>
        <fullName evidence="1">Uncharacterized protein</fullName>
    </submittedName>
</protein>
<proteinExistence type="predicted"/>
<sequence>MAVLPEPIRLEIFAELARHFDAARWEEVSPPAATEMYDRFAKDPKIGGRLAQFMPTEKIRPWIKDGPAKQYRRALEGLGPMAQMTSREYPGPRSVVRLALGAGWTPRAETLDVKPMRCFADGPDGEAAFVTWGPMNSLQGMVWHACLRRAESESQLITIAVTKPNTAPLPDDDWQLAVSLASILRARCEQVTYAVSRKATTGLRTV</sequence>
<reference evidence="1 2" key="1">
    <citation type="submission" date="2017-09" db="EMBL/GenBank/DDBJ databases">
        <authorList>
            <person name="Lee N."/>
            <person name="Cho B.-K."/>
        </authorList>
    </citation>
    <scope>NUCLEOTIDE SEQUENCE [LARGE SCALE GENOMIC DNA]</scope>
    <source>
        <strain evidence="1 2">ATCC 13740</strain>
    </source>
</reference>